<dbReference type="GO" id="GO:0003677">
    <property type="term" value="F:DNA binding"/>
    <property type="evidence" value="ECO:0007669"/>
    <property type="project" value="UniProtKB-KW"/>
</dbReference>
<keyword evidence="3" id="KW-0238">DNA-binding</keyword>
<name>A0A495FNL1_9MICC</name>
<dbReference type="InterPro" id="IPR058245">
    <property type="entry name" value="NreC/VraR/RcsB-like_REC"/>
</dbReference>
<dbReference type="EMBL" id="RBIR01000001">
    <property type="protein sequence ID" value="RKR30327.1"/>
    <property type="molecule type" value="Genomic_DNA"/>
</dbReference>
<dbReference type="CDD" id="cd06170">
    <property type="entry name" value="LuxR_C_like"/>
    <property type="match status" value="1"/>
</dbReference>
<dbReference type="CDD" id="cd17535">
    <property type="entry name" value="REC_NarL-like"/>
    <property type="match status" value="1"/>
</dbReference>
<comment type="caution">
    <text evidence="8">The sequence shown here is derived from an EMBL/GenBank/DDBJ whole genome shotgun (WGS) entry which is preliminary data.</text>
</comment>
<evidence type="ECO:0000256" key="5">
    <source>
        <dbReference type="PROSITE-ProRule" id="PRU00169"/>
    </source>
</evidence>
<protein>
    <submittedName>
        <fullName evidence="8">LuxR family two component transcriptional regulator</fullName>
    </submittedName>
</protein>
<dbReference type="Pfam" id="PF00196">
    <property type="entry name" value="GerE"/>
    <property type="match status" value="1"/>
</dbReference>
<evidence type="ECO:0000256" key="3">
    <source>
        <dbReference type="ARBA" id="ARBA00023125"/>
    </source>
</evidence>
<dbReference type="RefSeq" id="WP_120950396.1">
    <property type="nucleotide sequence ID" value="NZ_RBIR01000001.1"/>
</dbReference>
<dbReference type="GO" id="GO:0000160">
    <property type="term" value="P:phosphorelay signal transduction system"/>
    <property type="evidence" value="ECO:0007669"/>
    <property type="project" value="InterPro"/>
</dbReference>
<dbReference type="Pfam" id="PF00072">
    <property type="entry name" value="Response_reg"/>
    <property type="match status" value="1"/>
</dbReference>
<sequence length="239" mass="25245">MIAWADAGLTAPDGTPAVIRVFILDDHELVRRGLQELLEGEGFVVVGSSGSAIEATRRIPALHPDVCVLDARLPDGTGIEVCRDVRSVDPSLNCIILTSFDDEQALRGAVLAGARGYVLKEIGGTDLIGALRRAATGESLFEEGVAAGVVDSMVEAEEVDPRTSTLTPQERKVLELVGGGLTNRQIAAEMFLAEKTVKNYVSSLLAKLGFERRTQAAVFIASPASPVATGDGARPHSVR</sequence>
<feature type="domain" description="HTH luxR-type" evidence="6">
    <location>
        <begin position="159"/>
        <end position="224"/>
    </location>
</feature>
<dbReference type="PRINTS" id="PR00038">
    <property type="entry name" value="HTHLUXR"/>
</dbReference>
<dbReference type="SMART" id="SM00421">
    <property type="entry name" value="HTH_LUXR"/>
    <property type="match status" value="1"/>
</dbReference>
<keyword evidence="4" id="KW-0804">Transcription</keyword>
<reference evidence="8 9" key="1">
    <citation type="submission" date="2018-10" db="EMBL/GenBank/DDBJ databases">
        <title>Genomic Encyclopedia of Type Strains, Phase IV (KMG-IV): sequencing the most valuable type-strain genomes for metagenomic binning, comparative biology and taxonomic classification.</title>
        <authorList>
            <person name="Goeker M."/>
        </authorList>
    </citation>
    <scope>NUCLEOTIDE SEQUENCE [LARGE SCALE GENOMIC DNA]</scope>
    <source>
        <strain evidence="8 9">DSM 25586</strain>
    </source>
</reference>
<dbReference type="InterPro" id="IPR001789">
    <property type="entry name" value="Sig_transdc_resp-reg_receiver"/>
</dbReference>
<dbReference type="SMART" id="SM00448">
    <property type="entry name" value="REC"/>
    <property type="match status" value="1"/>
</dbReference>
<dbReference type="PROSITE" id="PS50043">
    <property type="entry name" value="HTH_LUXR_2"/>
    <property type="match status" value="1"/>
</dbReference>
<evidence type="ECO:0000259" key="7">
    <source>
        <dbReference type="PROSITE" id="PS50110"/>
    </source>
</evidence>
<evidence type="ECO:0000259" key="6">
    <source>
        <dbReference type="PROSITE" id="PS50043"/>
    </source>
</evidence>
<dbReference type="PANTHER" id="PTHR43214">
    <property type="entry name" value="TWO-COMPONENT RESPONSE REGULATOR"/>
    <property type="match status" value="1"/>
</dbReference>
<keyword evidence="1 5" id="KW-0597">Phosphoprotein</keyword>
<evidence type="ECO:0000256" key="1">
    <source>
        <dbReference type="ARBA" id="ARBA00022553"/>
    </source>
</evidence>
<accession>A0A495FNL1</accession>
<dbReference type="PROSITE" id="PS50110">
    <property type="entry name" value="RESPONSE_REGULATORY"/>
    <property type="match status" value="1"/>
</dbReference>
<dbReference type="PANTHER" id="PTHR43214:SF24">
    <property type="entry name" value="TRANSCRIPTIONAL REGULATORY PROTEIN NARL-RELATED"/>
    <property type="match status" value="1"/>
</dbReference>
<dbReference type="InterPro" id="IPR011006">
    <property type="entry name" value="CheY-like_superfamily"/>
</dbReference>
<feature type="modified residue" description="4-aspartylphosphate" evidence="5">
    <location>
        <position position="70"/>
    </location>
</feature>
<dbReference type="InterPro" id="IPR000792">
    <property type="entry name" value="Tscrpt_reg_LuxR_C"/>
</dbReference>
<evidence type="ECO:0000256" key="4">
    <source>
        <dbReference type="ARBA" id="ARBA00023163"/>
    </source>
</evidence>
<dbReference type="GO" id="GO:0006355">
    <property type="term" value="P:regulation of DNA-templated transcription"/>
    <property type="evidence" value="ECO:0007669"/>
    <property type="project" value="InterPro"/>
</dbReference>
<dbReference type="PROSITE" id="PS00622">
    <property type="entry name" value="HTH_LUXR_1"/>
    <property type="match status" value="1"/>
</dbReference>
<dbReference type="SUPFAM" id="SSF52172">
    <property type="entry name" value="CheY-like"/>
    <property type="match status" value="1"/>
</dbReference>
<feature type="domain" description="Response regulatory" evidence="7">
    <location>
        <begin position="20"/>
        <end position="135"/>
    </location>
</feature>
<keyword evidence="2" id="KW-0805">Transcription regulation</keyword>
<gene>
    <name evidence="8" type="ORF">C8D78_0652</name>
</gene>
<dbReference type="InterPro" id="IPR039420">
    <property type="entry name" value="WalR-like"/>
</dbReference>
<evidence type="ECO:0000313" key="8">
    <source>
        <dbReference type="EMBL" id="RKR30327.1"/>
    </source>
</evidence>
<organism evidence="8 9">
    <name type="scientific">Arthrobacter oryzae</name>
    <dbReference type="NCBI Taxonomy" id="409290"/>
    <lineage>
        <taxon>Bacteria</taxon>
        <taxon>Bacillati</taxon>
        <taxon>Actinomycetota</taxon>
        <taxon>Actinomycetes</taxon>
        <taxon>Micrococcales</taxon>
        <taxon>Micrococcaceae</taxon>
        <taxon>Arthrobacter</taxon>
    </lineage>
</organism>
<dbReference type="Proteomes" id="UP000276055">
    <property type="component" value="Unassembled WGS sequence"/>
</dbReference>
<dbReference type="OrthoDB" id="9808843at2"/>
<dbReference type="AlphaFoldDB" id="A0A495FNL1"/>
<dbReference type="Gene3D" id="3.40.50.2300">
    <property type="match status" value="1"/>
</dbReference>
<evidence type="ECO:0000313" key="9">
    <source>
        <dbReference type="Proteomes" id="UP000276055"/>
    </source>
</evidence>
<evidence type="ECO:0000256" key="2">
    <source>
        <dbReference type="ARBA" id="ARBA00023015"/>
    </source>
</evidence>
<proteinExistence type="predicted"/>